<dbReference type="Proteomes" id="UP000094056">
    <property type="component" value="Unassembled WGS sequence"/>
</dbReference>
<keyword evidence="1" id="KW-0812">Transmembrane</keyword>
<keyword evidence="1" id="KW-1133">Transmembrane helix</keyword>
<gene>
    <name evidence="2" type="ORF">SCARUB_00892</name>
</gene>
<evidence type="ECO:0000313" key="3">
    <source>
        <dbReference type="Proteomes" id="UP000094056"/>
    </source>
</evidence>
<dbReference type="EMBL" id="MAYW01000016">
    <property type="protein sequence ID" value="ODS33919.1"/>
    <property type="molecule type" value="Genomic_DNA"/>
</dbReference>
<evidence type="ECO:0000313" key="2">
    <source>
        <dbReference type="EMBL" id="ODS33919.1"/>
    </source>
</evidence>
<proteinExistence type="predicted"/>
<name>A0A1E3XE96_9BACT</name>
<feature type="transmembrane region" description="Helical" evidence="1">
    <location>
        <begin position="66"/>
        <end position="83"/>
    </location>
</feature>
<comment type="caution">
    <text evidence="2">The sequence shown here is derived from an EMBL/GenBank/DDBJ whole genome shotgun (WGS) entry which is preliminary data.</text>
</comment>
<dbReference type="AlphaFoldDB" id="A0A1E3XE96"/>
<protein>
    <submittedName>
        <fullName evidence="2">Uncharacterized protein</fullName>
    </submittedName>
</protein>
<evidence type="ECO:0000256" key="1">
    <source>
        <dbReference type="SAM" id="Phobius"/>
    </source>
</evidence>
<keyword evidence="1" id="KW-0472">Membrane</keyword>
<reference evidence="2 3" key="1">
    <citation type="submission" date="2016-07" db="EMBL/GenBank/DDBJ databases">
        <title>Draft genome of Scalindua rubra, obtained from a brine-seawater interface in the Red Sea, sheds light on salt adaptation in anammox bacteria.</title>
        <authorList>
            <person name="Speth D.R."/>
            <person name="Lagkouvardos I."/>
            <person name="Wang Y."/>
            <person name="Qian P.-Y."/>
            <person name="Dutilh B.E."/>
            <person name="Jetten M.S."/>
        </authorList>
    </citation>
    <scope>NUCLEOTIDE SEQUENCE [LARGE SCALE GENOMIC DNA]</scope>
    <source>
        <strain evidence="2">BSI-1</strain>
    </source>
</reference>
<accession>A0A1E3XE96</accession>
<organism evidence="2 3">
    <name type="scientific">Candidatus Scalindua rubra</name>
    <dbReference type="NCBI Taxonomy" id="1872076"/>
    <lineage>
        <taxon>Bacteria</taxon>
        <taxon>Pseudomonadati</taxon>
        <taxon>Planctomycetota</taxon>
        <taxon>Candidatus Brocadiia</taxon>
        <taxon>Candidatus Brocadiales</taxon>
        <taxon>Candidatus Scalinduaceae</taxon>
        <taxon>Candidatus Scalindua</taxon>
    </lineage>
</organism>
<sequence>MYKGQEVWTKLGADTLRKMVNATPGGKYLNVATGTIDLGEVYTTLISSAEKMELKSETIKRYEEKFQIFIFIAIILLFIEFITSEKVREVKVE</sequence>